<sequence length="113" mass="12189">MQADDGSRSPAFPFQSFGEKGSSCLMSALMAIHRLYGNATQVVSGVMDQGLCSRAVREQTPPAAVADSPSPPSNQRAMQRWANRRCSQAGGVSQTASPVTEQGEPWRRVRPPR</sequence>
<evidence type="ECO:0000256" key="1">
    <source>
        <dbReference type="SAM" id="MobiDB-lite"/>
    </source>
</evidence>
<dbReference type="AlphaFoldDB" id="A0AAV7TIP0"/>
<gene>
    <name evidence="2" type="ORF">NDU88_000924</name>
</gene>
<proteinExistence type="predicted"/>
<accession>A0AAV7TIP0</accession>
<protein>
    <submittedName>
        <fullName evidence="2">Uncharacterized protein</fullName>
    </submittedName>
</protein>
<evidence type="ECO:0000313" key="2">
    <source>
        <dbReference type="EMBL" id="KAJ1175637.1"/>
    </source>
</evidence>
<organism evidence="2 3">
    <name type="scientific">Pleurodeles waltl</name>
    <name type="common">Iberian ribbed newt</name>
    <dbReference type="NCBI Taxonomy" id="8319"/>
    <lineage>
        <taxon>Eukaryota</taxon>
        <taxon>Metazoa</taxon>
        <taxon>Chordata</taxon>
        <taxon>Craniata</taxon>
        <taxon>Vertebrata</taxon>
        <taxon>Euteleostomi</taxon>
        <taxon>Amphibia</taxon>
        <taxon>Batrachia</taxon>
        <taxon>Caudata</taxon>
        <taxon>Salamandroidea</taxon>
        <taxon>Salamandridae</taxon>
        <taxon>Pleurodelinae</taxon>
        <taxon>Pleurodeles</taxon>
    </lineage>
</organism>
<reference evidence="2" key="1">
    <citation type="journal article" date="2022" name="bioRxiv">
        <title>Sequencing and chromosome-scale assembly of the giantPleurodeles waltlgenome.</title>
        <authorList>
            <person name="Brown T."/>
            <person name="Elewa A."/>
            <person name="Iarovenko S."/>
            <person name="Subramanian E."/>
            <person name="Araus A.J."/>
            <person name="Petzold A."/>
            <person name="Susuki M."/>
            <person name="Suzuki K.-i.T."/>
            <person name="Hayashi T."/>
            <person name="Toyoda A."/>
            <person name="Oliveira C."/>
            <person name="Osipova E."/>
            <person name="Leigh N.D."/>
            <person name="Simon A."/>
            <person name="Yun M.H."/>
        </authorList>
    </citation>
    <scope>NUCLEOTIDE SEQUENCE</scope>
    <source>
        <strain evidence="2">20211129_DDA</strain>
        <tissue evidence="2">Liver</tissue>
    </source>
</reference>
<comment type="caution">
    <text evidence="2">The sequence shown here is derived from an EMBL/GenBank/DDBJ whole genome shotgun (WGS) entry which is preliminary data.</text>
</comment>
<keyword evidence="3" id="KW-1185">Reference proteome</keyword>
<dbReference type="Proteomes" id="UP001066276">
    <property type="component" value="Chromosome 3_2"/>
</dbReference>
<dbReference type="EMBL" id="JANPWB010000006">
    <property type="protein sequence ID" value="KAJ1175637.1"/>
    <property type="molecule type" value="Genomic_DNA"/>
</dbReference>
<feature type="region of interest" description="Disordered" evidence="1">
    <location>
        <begin position="59"/>
        <end position="113"/>
    </location>
</feature>
<feature type="compositionally biased region" description="Polar residues" evidence="1">
    <location>
        <begin position="90"/>
        <end position="100"/>
    </location>
</feature>
<evidence type="ECO:0000313" key="3">
    <source>
        <dbReference type="Proteomes" id="UP001066276"/>
    </source>
</evidence>
<name>A0AAV7TIP0_PLEWA</name>